<proteinExistence type="predicted"/>
<dbReference type="Pfam" id="PF05659">
    <property type="entry name" value="RPW8"/>
    <property type="match status" value="1"/>
</dbReference>
<sequence>MAAAFVGGAALGVAFGEGFAVLHVTVKDVVSKARMFKPILKHLESTLDRLAPTVNKITQSSEQQELKGILQIWYMDNLDSLKN</sequence>
<gene>
    <name evidence="2" type="ORF">CFP56_028790</name>
</gene>
<accession>A0AAW0LWQ6</accession>
<dbReference type="Proteomes" id="UP000237347">
    <property type="component" value="Unassembled WGS sequence"/>
</dbReference>
<dbReference type="InterPro" id="IPR008808">
    <property type="entry name" value="Powdery_mildew-R_dom"/>
</dbReference>
<protein>
    <recommendedName>
        <fullName evidence="1">RPW8 domain-containing protein</fullName>
    </recommendedName>
</protein>
<evidence type="ECO:0000259" key="1">
    <source>
        <dbReference type="Pfam" id="PF05659"/>
    </source>
</evidence>
<name>A0AAW0LWQ6_QUESU</name>
<keyword evidence="3" id="KW-1185">Reference proteome</keyword>
<evidence type="ECO:0000313" key="2">
    <source>
        <dbReference type="EMBL" id="KAK7855239.1"/>
    </source>
</evidence>
<comment type="caution">
    <text evidence="2">The sequence shown here is derived from an EMBL/GenBank/DDBJ whole genome shotgun (WGS) entry which is preliminary data.</text>
</comment>
<dbReference type="EMBL" id="PKMF04000047">
    <property type="protein sequence ID" value="KAK7855239.1"/>
    <property type="molecule type" value="Genomic_DNA"/>
</dbReference>
<reference evidence="2 3" key="1">
    <citation type="journal article" date="2018" name="Sci. Data">
        <title>The draft genome sequence of cork oak.</title>
        <authorList>
            <person name="Ramos A.M."/>
            <person name="Usie A."/>
            <person name="Barbosa P."/>
            <person name="Barros P.M."/>
            <person name="Capote T."/>
            <person name="Chaves I."/>
            <person name="Simoes F."/>
            <person name="Abreu I."/>
            <person name="Carrasquinho I."/>
            <person name="Faro C."/>
            <person name="Guimaraes J.B."/>
            <person name="Mendonca D."/>
            <person name="Nobrega F."/>
            <person name="Rodrigues L."/>
            <person name="Saibo N.J.M."/>
            <person name="Varela M.C."/>
            <person name="Egas C."/>
            <person name="Matos J."/>
            <person name="Miguel C.M."/>
            <person name="Oliveira M.M."/>
            <person name="Ricardo C.P."/>
            <person name="Goncalves S."/>
        </authorList>
    </citation>
    <scope>NUCLEOTIDE SEQUENCE [LARGE SCALE GENOMIC DNA]</scope>
    <source>
        <strain evidence="3">cv. HL8</strain>
    </source>
</reference>
<evidence type="ECO:0000313" key="3">
    <source>
        <dbReference type="Proteomes" id="UP000237347"/>
    </source>
</evidence>
<organism evidence="2 3">
    <name type="scientific">Quercus suber</name>
    <name type="common">Cork oak</name>
    <dbReference type="NCBI Taxonomy" id="58331"/>
    <lineage>
        <taxon>Eukaryota</taxon>
        <taxon>Viridiplantae</taxon>
        <taxon>Streptophyta</taxon>
        <taxon>Embryophyta</taxon>
        <taxon>Tracheophyta</taxon>
        <taxon>Spermatophyta</taxon>
        <taxon>Magnoliopsida</taxon>
        <taxon>eudicotyledons</taxon>
        <taxon>Gunneridae</taxon>
        <taxon>Pentapetalae</taxon>
        <taxon>rosids</taxon>
        <taxon>fabids</taxon>
        <taxon>Fagales</taxon>
        <taxon>Fagaceae</taxon>
        <taxon>Quercus</taxon>
    </lineage>
</organism>
<feature type="domain" description="RPW8" evidence="1">
    <location>
        <begin position="5"/>
        <end position="64"/>
    </location>
</feature>
<dbReference type="AlphaFoldDB" id="A0AAW0LWQ6"/>